<dbReference type="Pfam" id="PF04727">
    <property type="entry name" value="ELMO_CED12"/>
    <property type="match status" value="1"/>
</dbReference>
<dbReference type="Proteomes" id="UP000530660">
    <property type="component" value="Unassembled WGS sequence"/>
</dbReference>
<keyword evidence="3" id="KW-1185">Reference proteome</keyword>
<dbReference type="EMBL" id="VWRR01000015">
    <property type="protein sequence ID" value="KAF6001376.1"/>
    <property type="molecule type" value="Genomic_DNA"/>
</dbReference>
<evidence type="ECO:0000313" key="3">
    <source>
        <dbReference type="Proteomes" id="UP000530660"/>
    </source>
</evidence>
<dbReference type="InterPro" id="IPR006816">
    <property type="entry name" value="ELMO_dom"/>
</dbReference>
<evidence type="ECO:0000259" key="1">
    <source>
        <dbReference type="PROSITE" id="PS51335"/>
    </source>
</evidence>
<dbReference type="PANTHER" id="PTHR12771:SF51">
    <property type="entry name" value="LD01482P"/>
    <property type="match status" value="1"/>
</dbReference>
<proteinExistence type="predicted"/>
<name>A0A7J7IE59_9RHOD</name>
<dbReference type="PANTHER" id="PTHR12771">
    <property type="entry name" value="ENGULFMENT AND CELL MOTILITY"/>
    <property type="match status" value="1"/>
</dbReference>
<dbReference type="AlphaFoldDB" id="A0A7J7IE59"/>
<reference evidence="2 3" key="1">
    <citation type="journal article" date="2020" name="J. Phycol.">
        <title>Comparative genome analysis reveals Cyanidiococcus gen. nov., a new extremophilic red algal genus sister to Cyanidioschyzon (Cyanidioschyzonaceae, Rhodophyta).</title>
        <authorList>
            <person name="Liu S.-L."/>
            <person name="Chiang Y.-R."/>
            <person name="Yoon H.S."/>
            <person name="Fu H.-Y."/>
        </authorList>
    </citation>
    <scope>NUCLEOTIDE SEQUENCE [LARGE SCALE GENOMIC DNA]</scope>
    <source>
        <strain evidence="2 3">THAL066</strain>
    </source>
</reference>
<gene>
    <name evidence="2" type="primary">ELMOD1</name>
    <name evidence="2" type="ORF">F1559_004017</name>
</gene>
<organism evidence="2 3">
    <name type="scientific">Cyanidiococcus yangmingshanensis</name>
    <dbReference type="NCBI Taxonomy" id="2690220"/>
    <lineage>
        <taxon>Eukaryota</taxon>
        <taxon>Rhodophyta</taxon>
        <taxon>Bangiophyceae</taxon>
        <taxon>Cyanidiales</taxon>
        <taxon>Cyanidiaceae</taxon>
        <taxon>Cyanidiococcus</taxon>
    </lineage>
</organism>
<dbReference type="InterPro" id="IPR050868">
    <property type="entry name" value="ELMO_domain-containing"/>
</dbReference>
<dbReference type="PROSITE" id="PS51335">
    <property type="entry name" value="ELMO"/>
    <property type="match status" value="1"/>
</dbReference>
<dbReference type="OrthoDB" id="4092at2759"/>
<protein>
    <submittedName>
        <fullName evidence="2">ELMO CED-12 domain containing</fullName>
    </submittedName>
</protein>
<evidence type="ECO:0000313" key="2">
    <source>
        <dbReference type="EMBL" id="KAF6001376.1"/>
    </source>
</evidence>
<comment type="caution">
    <text evidence="2">The sequence shown here is derived from an EMBL/GenBank/DDBJ whole genome shotgun (WGS) entry which is preliminary data.</text>
</comment>
<feature type="domain" description="ELMO" evidence="1">
    <location>
        <begin position="125"/>
        <end position="300"/>
    </location>
</feature>
<accession>A0A7J7IE59</accession>
<sequence>MTSALGWTKRLLHIATGRSELVRICSSAGHSQQVSVRVYRCLQNSKDMVDLWKRFKQESSSGAPVDLEAWTRAFLKVKQTRPRSQAQDQLFRNLLLSLTDASQWERAKRTLGDLVDTRFQSKDCGHQELLERLWQRLQPLVAADLNTNKRDWRRLGFQGDDPSTDFRGMGVFALHQLVYFAETRRRVVQRIITEASEESWTNVHQSATGSGPPVMQLKRYYPFAVTGIHVSAFIVRLVQEDAFVDTWMGQRADTILQKINDLYCDTFILFHEHWRQGPERSVMDFPKVFRECCAQVEQQIRLGVFLPHLRGETADEYPGDTFVGKCSVQHIRSD</sequence>